<feature type="domain" description="AB hydrolase-1" evidence="3">
    <location>
        <begin position="819"/>
        <end position="936"/>
    </location>
</feature>
<keyword evidence="2" id="KW-0472">Membrane</keyword>
<feature type="region of interest" description="Disordered" evidence="1">
    <location>
        <begin position="1106"/>
        <end position="1141"/>
    </location>
</feature>
<evidence type="ECO:0000313" key="4">
    <source>
        <dbReference type="EMBL" id="KAA0170172.1"/>
    </source>
</evidence>
<feature type="region of interest" description="Disordered" evidence="1">
    <location>
        <begin position="629"/>
        <end position="651"/>
    </location>
</feature>
<feature type="region of interest" description="Disordered" evidence="1">
    <location>
        <begin position="404"/>
        <end position="449"/>
    </location>
</feature>
<protein>
    <recommendedName>
        <fullName evidence="3">AB hydrolase-1 domain-containing protein</fullName>
    </recommendedName>
</protein>
<comment type="caution">
    <text evidence="4">The sequence shown here is derived from an EMBL/GenBank/DDBJ whole genome shotgun (WGS) entry which is preliminary data.</text>
</comment>
<accession>A0A5A8DXE0</accession>
<dbReference type="InterPro" id="IPR000073">
    <property type="entry name" value="AB_hydrolase_1"/>
</dbReference>
<evidence type="ECO:0000259" key="3">
    <source>
        <dbReference type="Pfam" id="PF00561"/>
    </source>
</evidence>
<keyword evidence="2" id="KW-0812">Transmembrane</keyword>
<dbReference type="SUPFAM" id="SSF53474">
    <property type="entry name" value="alpha/beta-Hydrolases"/>
    <property type="match status" value="1"/>
</dbReference>
<organism evidence="4 5">
    <name type="scientific">Cafeteria roenbergensis</name>
    <name type="common">Marine flagellate</name>
    <dbReference type="NCBI Taxonomy" id="33653"/>
    <lineage>
        <taxon>Eukaryota</taxon>
        <taxon>Sar</taxon>
        <taxon>Stramenopiles</taxon>
        <taxon>Bigyra</taxon>
        <taxon>Opalozoa</taxon>
        <taxon>Bicosoecida</taxon>
        <taxon>Cafeteriaceae</taxon>
        <taxon>Cafeteria</taxon>
    </lineage>
</organism>
<feature type="compositionally biased region" description="Gly residues" evidence="1">
    <location>
        <begin position="544"/>
        <end position="553"/>
    </location>
</feature>
<feature type="compositionally biased region" description="Low complexity" evidence="1">
    <location>
        <begin position="703"/>
        <end position="720"/>
    </location>
</feature>
<dbReference type="Gene3D" id="3.40.50.1820">
    <property type="entry name" value="alpha/beta hydrolase"/>
    <property type="match status" value="1"/>
</dbReference>
<dbReference type="PANTHER" id="PTHR12277">
    <property type="entry name" value="ALPHA/BETA HYDROLASE DOMAIN-CONTAINING PROTEIN"/>
    <property type="match status" value="1"/>
</dbReference>
<feature type="compositionally biased region" description="Low complexity" evidence="1">
    <location>
        <begin position="493"/>
        <end position="508"/>
    </location>
</feature>
<dbReference type="EMBL" id="VLTL01000015">
    <property type="protein sequence ID" value="KAA0170172.1"/>
    <property type="molecule type" value="Genomic_DNA"/>
</dbReference>
<sequence>MRQSGKLAPFESYAGHVPGVFGRLVTSPWLLLGLYLAANLVALILTGVVELFALMLTLPGLVVATLVLAVLVARLFMRGAAYPGSMVLVKNSMEADCSRDVAKEVFSAAVHAEAALAEAGVATSCRAAAASLARAGFGAAAPPTSVSSGRCPAGAAAATLRHVQTVLSAQLAMSDAVRDTDVGRRSAVGAPAEAVAGETSTPFARRMLHELALAIAGLTAISSESRRLAALAASVEWTEALTSPLAPEAAEAGIAAVCPRPRPTAAIVAVTEEPEPGEAAAAAAAANERVLASGSLTPHARLRFLELRAGQGALERATVAAINQLLTGSSATPGVGGGSSAGAASAAAPTVFDVIAATSSRLRSLQRASVWMSKVPTRRRAGGGAGGGGAGAWGNVAVVDLDPTEGVGAGGRRPPVQGTHMAELPDPSSEAAGAGGAAAPAPGLGSDMDTWEDAEDEAAAEELLSSMEAERSVQESRRRIALAQGLLGGGAGDSSSPAGGSSGRARWGGADEGPSPPGSTQRGSGAEGAGSERPRTADNEPEEGGGGGGGGGIISTITALPSMSVRLATQLANAWARRNAPGPVGGFGFQRVEMLLAHDGWTVTLDQEDGAFVDAAVLPFRRSTPCPDPGRWVGRGARQAAEREGALAADHAATAGGLGEAAAAAAASHADEAPAEPLSALGLLPAAWGAMLPGIGGASHATGSPSHSRSGGSASSCPGPSREHAAPSTPPRSASFGSANRLSGAATGLGRPLMGSQKRSSRRRPAAAAVASGAGGGGARADGLASSSSSAASAHSRAHLHRQDVGDRPVVICSNPNGGLYELWHRWSESLELYLSNGFTVIVYNYRGYGRSTGAPSPGRCTADAEALVRYARRHLGARHVLAHSESIGGIVSSRLAASGAVDGLIGDRNFDNLALTASMLMGRWAEVGMHALSRWAARSNAEAILEATCPKIILANPAGDEVIGLPASASVGVANRVADAWAEAAGPLPSPPSSPLPIDPAASSCPPGCIKACPGKRSALSPNDSLASVARRFQLALARATMACAHNLAPAEALQACAVAQDVRFPGASIRRRAASEARPEAEQSSLLVALEPEELSVRRLAVAAEDETRAGPAARPGASSARSVARPGSTASVPPLASAETDVQSLSPANASLPLFLSPRVPPTFVDADLIAACIPSLQQAPPIARDRIFSPGATTAVRGKVAEALAAAEKDASASAAGAGRAAAGLELDLELLRETAFPGISVAAEAMLRAFRGDVPAAIVAALCSGQTAAGPTLTVLQGDLLSHPAAAPGFFALHTVYSMAWAVESGADAADTTASGQVPLWARPASQAARLACGLPLRPDSAWAGGARAGPGALLAAPADPGALFPDGPSLSTAGPIPSTSLVGVMALPTRLGQLPGGGALAPGAQHASLHASVALASVISERLHPTAVERGDPGAKEAMQALSAARRIVEIAEWIALRGGPRAQLDAALARGTLPRDGPATGWRMLASRALRPEGVLITLEGRGHNMAWRRNHVAMIRDCGQRLGWWPTGKFVDDAAPDAAPPSPAETTAGADSPIDAHEVMLEA</sequence>
<feature type="transmembrane region" description="Helical" evidence="2">
    <location>
        <begin position="56"/>
        <end position="77"/>
    </location>
</feature>
<feature type="compositionally biased region" description="Low complexity" evidence="1">
    <location>
        <begin position="1112"/>
        <end position="1131"/>
    </location>
</feature>
<feature type="region of interest" description="Disordered" evidence="1">
    <location>
        <begin position="698"/>
        <end position="803"/>
    </location>
</feature>
<feature type="region of interest" description="Disordered" evidence="1">
    <location>
        <begin position="1541"/>
        <end position="1563"/>
    </location>
</feature>
<evidence type="ECO:0000256" key="2">
    <source>
        <dbReference type="SAM" id="Phobius"/>
    </source>
</evidence>
<dbReference type="PANTHER" id="PTHR12277:SF81">
    <property type="entry name" value="PROTEIN ABHD13"/>
    <property type="match status" value="1"/>
</dbReference>
<dbReference type="InterPro" id="IPR029058">
    <property type="entry name" value="AB_hydrolase_fold"/>
</dbReference>
<dbReference type="Pfam" id="PF00561">
    <property type="entry name" value="Abhydrolase_1"/>
    <property type="match status" value="1"/>
</dbReference>
<name>A0A5A8DXE0_CAFRO</name>
<keyword evidence="2" id="KW-1133">Transmembrane helix</keyword>
<evidence type="ECO:0000256" key="1">
    <source>
        <dbReference type="SAM" id="MobiDB-lite"/>
    </source>
</evidence>
<feature type="region of interest" description="Disordered" evidence="1">
    <location>
        <begin position="487"/>
        <end position="555"/>
    </location>
</feature>
<feature type="transmembrane region" description="Helical" evidence="2">
    <location>
        <begin position="29"/>
        <end position="49"/>
    </location>
</feature>
<proteinExistence type="predicted"/>
<reference evidence="4 5" key="1">
    <citation type="submission" date="2019-07" db="EMBL/GenBank/DDBJ databases">
        <title>Genomes of Cafeteria roenbergensis.</title>
        <authorList>
            <person name="Fischer M.G."/>
            <person name="Hackl T."/>
            <person name="Roman M."/>
        </authorList>
    </citation>
    <scope>NUCLEOTIDE SEQUENCE [LARGE SCALE GENOMIC DNA]</scope>
    <source>
        <strain evidence="4 5">RCC970-E3</strain>
    </source>
</reference>
<evidence type="ECO:0000313" key="5">
    <source>
        <dbReference type="Proteomes" id="UP000324907"/>
    </source>
</evidence>
<dbReference type="Proteomes" id="UP000324907">
    <property type="component" value="Unassembled WGS sequence"/>
</dbReference>
<feature type="compositionally biased region" description="Low complexity" evidence="1">
    <location>
        <begin position="781"/>
        <end position="795"/>
    </location>
</feature>
<feature type="compositionally biased region" description="Polar residues" evidence="1">
    <location>
        <begin position="731"/>
        <end position="741"/>
    </location>
</feature>
<gene>
    <name evidence="4" type="ORF">FNF28_01593</name>
</gene>